<dbReference type="AlphaFoldDB" id="A0A563ERH0"/>
<dbReference type="OrthoDB" id="1493813at2"/>
<dbReference type="Gene3D" id="3.30.70.100">
    <property type="match status" value="1"/>
</dbReference>
<name>A0A563ERH0_9PSEU</name>
<evidence type="ECO:0000313" key="2">
    <source>
        <dbReference type="Proteomes" id="UP000316639"/>
    </source>
</evidence>
<dbReference type="EMBL" id="VOBR01000013">
    <property type="protein sequence ID" value="TWP50297.1"/>
    <property type="molecule type" value="Genomic_DNA"/>
</dbReference>
<protein>
    <submittedName>
        <fullName evidence="1">Uncharacterized protein</fullName>
    </submittedName>
</protein>
<gene>
    <name evidence="1" type="ORF">FKR81_21610</name>
</gene>
<proteinExistence type="predicted"/>
<dbReference type="Proteomes" id="UP000316639">
    <property type="component" value="Unassembled WGS sequence"/>
</dbReference>
<reference evidence="1 2" key="1">
    <citation type="submission" date="2019-07" db="EMBL/GenBank/DDBJ databases">
        <title>Lentzea xizangensis sp. nov., isolated from Qinghai-Tibetan Plateau Soils.</title>
        <authorList>
            <person name="Huang J."/>
        </authorList>
    </citation>
    <scope>NUCLEOTIDE SEQUENCE [LARGE SCALE GENOMIC DNA]</scope>
    <source>
        <strain evidence="1 2">FXJ1.1311</strain>
    </source>
</reference>
<accession>A0A563ERH0</accession>
<evidence type="ECO:0000313" key="1">
    <source>
        <dbReference type="EMBL" id="TWP50297.1"/>
    </source>
</evidence>
<comment type="caution">
    <text evidence="1">The sequence shown here is derived from an EMBL/GenBank/DDBJ whole genome shotgun (WGS) entry which is preliminary data.</text>
</comment>
<sequence>MIGMTIPAGITRDHIDGFELYRGAVNEDKTPGCVVLVHVDTENRDVAQKWVDAVFHAIETDPELPREEGVSAHFHIREDGRHVINYAEWVSEEGHIAALEAAGPGVGSDTPEWRRVQNFPGVTPAGFERYRV</sequence>
<keyword evidence="2" id="KW-1185">Reference proteome</keyword>
<organism evidence="1 2">
    <name type="scientific">Lentzea tibetensis</name>
    <dbReference type="NCBI Taxonomy" id="2591470"/>
    <lineage>
        <taxon>Bacteria</taxon>
        <taxon>Bacillati</taxon>
        <taxon>Actinomycetota</taxon>
        <taxon>Actinomycetes</taxon>
        <taxon>Pseudonocardiales</taxon>
        <taxon>Pseudonocardiaceae</taxon>
        <taxon>Lentzea</taxon>
    </lineage>
</organism>